<dbReference type="KEGG" id="bfn:OI25_592"/>
<dbReference type="InterPro" id="IPR049503">
    <property type="entry name" value="AbiJ_NTD4"/>
</dbReference>
<dbReference type="Pfam" id="PF18863">
    <property type="entry name" value="AbiJ_NTD4"/>
    <property type="match status" value="1"/>
</dbReference>
<reference evidence="2 3" key="1">
    <citation type="journal article" date="2015" name="Genome Announc.">
        <title>Complete genome sequences for 59 burkholderia isolates, both pathogenic and near neighbor.</title>
        <authorList>
            <person name="Johnson S.L."/>
            <person name="Bishop-Lilly K.A."/>
            <person name="Ladner J.T."/>
            <person name="Daligault H.E."/>
            <person name="Davenport K.W."/>
            <person name="Jaissle J."/>
            <person name="Frey K.G."/>
            <person name="Koroleva G.I."/>
            <person name="Bruce D.C."/>
            <person name="Coyne S.R."/>
            <person name="Broomall S.M."/>
            <person name="Li P.E."/>
            <person name="Teshima H."/>
            <person name="Gibbons H.S."/>
            <person name="Palacios G.F."/>
            <person name="Rosenzweig C.N."/>
            <person name="Redden C.L."/>
            <person name="Xu Y."/>
            <person name="Minogue T.D."/>
            <person name="Chain P.S."/>
        </authorList>
    </citation>
    <scope>NUCLEOTIDE SEQUENCE [LARGE SCALE GENOMIC DNA]</scope>
    <source>
        <strain evidence="2 3">ATCC BAA-463</strain>
    </source>
</reference>
<gene>
    <name evidence="2" type="ORF">OI25_592</name>
</gene>
<dbReference type="AlphaFoldDB" id="A0AAU8T3P5"/>
<evidence type="ECO:0000259" key="1">
    <source>
        <dbReference type="Pfam" id="PF18863"/>
    </source>
</evidence>
<accession>A0AAU8T3P5</accession>
<organism evidence="2 3">
    <name type="scientific">Paraburkholderia fungorum</name>
    <dbReference type="NCBI Taxonomy" id="134537"/>
    <lineage>
        <taxon>Bacteria</taxon>
        <taxon>Pseudomonadati</taxon>
        <taxon>Pseudomonadota</taxon>
        <taxon>Betaproteobacteria</taxon>
        <taxon>Burkholderiales</taxon>
        <taxon>Burkholderiaceae</taxon>
        <taxon>Paraburkholderia</taxon>
    </lineage>
</organism>
<dbReference type="Proteomes" id="UP000032614">
    <property type="component" value="Chromosome 1"/>
</dbReference>
<proteinExistence type="predicted"/>
<feature type="domain" description="HEPN AbiJ-N-terminal" evidence="1">
    <location>
        <begin position="1"/>
        <end position="147"/>
    </location>
</feature>
<name>A0AAU8T3P5_9BURK</name>
<dbReference type="GeneID" id="66514610"/>
<dbReference type="EMBL" id="CP010026">
    <property type="protein sequence ID" value="AJZ60019.1"/>
    <property type="molecule type" value="Genomic_DNA"/>
</dbReference>
<sequence length="267" mass="29917">MKFSQRQGITPLPDALKPEAMPPELRNSLWNCLLPWLRRAPESELLQAIWRDHWKAPIDAIPFKESYTGISFGDAWRMVRENFFKVPWHGVYDFLEFFIGMGFSGRQLGSAVDEILAKELAAYRVVNQRIVPVTNEQEIKALEEALSDRGAFALVATHLASALNHLSNRQNPDYRNSIKESISAVEAIAKVISRKEKAELGDALAALEQTGKLHGALRKGYTALYGYTSDASGIRHALMDESNLTADDAKYFLLACTAFVNYLKTLA</sequence>
<evidence type="ECO:0000313" key="2">
    <source>
        <dbReference type="EMBL" id="AJZ60019.1"/>
    </source>
</evidence>
<protein>
    <recommendedName>
        <fullName evidence="1">HEPN AbiJ-N-terminal domain-containing protein</fullName>
    </recommendedName>
</protein>
<dbReference type="RefSeq" id="WP_046566305.1">
    <property type="nucleotide sequence ID" value="NZ_CP010026.1"/>
</dbReference>
<evidence type="ECO:0000313" key="3">
    <source>
        <dbReference type="Proteomes" id="UP000032614"/>
    </source>
</evidence>